<gene>
    <name evidence="1" type="ORF">DFH07DRAFT_959377</name>
</gene>
<evidence type="ECO:0000313" key="2">
    <source>
        <dbReference type="Proteomes" id="UP001215280"/>
    </source>
</evidence>
<accession>A0AAD7J2K2</accession>
<dbReference type="Proteomes" id="UP001215280">
    <property type="component" value="Unassembled WGS sequence"/>
</dbReference>
<comment type="caution">
    <text evidence="1">The sequence shown here is derived from an EMBL/GenBank/DDBJ whole genome shotgun (WGS) entry which is preliminary data.</text>
</comment>
<sequence length="233" mass="25992">MSISHLVSESRSPGVRALYPPRTAGFFYYHRPKDLPFTAGAIRFRISSVLPSNFPAGRDLLRPDGVPWQVPFPALARSRPILQELLLRDKLITKSELEGSAALFPGVRARGPRTLLHRFDEEFPVVFDGANYIQRCGGDGAAFRIRRALVRFELSTLPEHRDMRVVVLRVVEMITPPTLKIDGYDGYLPPPLQGGLVQRSAPGRGTNIRPWSRKLESTWGKALAPLVAANETD</sequence>
<dbReference type="EMBL" id="JARJLG010000063">
    <property type="protein sequence ID" value="KAJ7755741.1"/>
    <property type="molecule type" value="Genomic_DNA"/>
</dbReference>
<organism evidence="1 2">
    <name type="scientific">Mycena maculata</name>
    <dbReference type="NCBI Taxonomy" id="230809"/>
    <lineage>
        <taxon>Eukaryota</taxon>
        <taxon>Fungi</taxon>
        <taxon>Dikarya</taxon>
        <taxon>Basidiomycota</taxon>
        <taxon>Agaricomycotina</taxon>
        <taxon>Agaricomycetes</taxon>
        <taxon>Agaricomycetidae</taxon>
        <taxon>Agaricales</taxon>
        <taxon>Marasmiineae</taxon>
        <taxon>Mycenaceae</taxon>
        <taxon>Mycena</taxon>
    </lineage>
</organism>
<keyword evidence="2" id="KW-1185">Reference proteome</keyword>
<reference evidence="1" key="1">
    <citation type="submission" date="2023-03" db="EMBL/GenBank/DDBJ databases">
        <title>Massive genome expansion in bonnet fungi (Mycena s.s.) driven by repeated elements and novel gene families across ecological guilds.</title>
        <authorList>
            <consortium name="Lawrence Berkeley National Laboratory"/>
            <person name="Harder C.B."/>
            <person name="Miyauchi S."/>
            <person name="Viragh M."/>
            <person name="Kuo A."/>
            <person name="Thoen E."/>
            <person name="Andreopoulos B."/>
            <person name="Lu D."/>
            <person name="Skrede I."/>
            <person name="Drula E."/>
            <person name="Henrissat B."/>
            <person name="Morin E."/>
            <person name="Kohler A."/>
            <person name="Barry K."/>
            <person name="LaButti K."/>
            <person name="Morin E."/>
            <person name="Salamov A."/>
            <person name="Lipzen A."/>
            <person name="Mereny Z."/>
            <person name="Hegedus B."/>
            <person name="Baldrian P."/>
            <person name="Stursova M."/>
            <person name="Weitz H."/>
            <person name="Taylor A."/>
            <person name="Grigoriev I.V."/>
            <person name="Nagy L.G."/>
            <person name="Martin F."/>
            <person name="Kauserud H."/>
        </authorList>
    </citation>
    <scope>NUCLEOTIDE SEQUENCE</scope>
    <source>
        <strain evidence="1">CBHHK188m</strain>
    </source>
</reference>
<name>A0AAD7J2K2_9AGAR</name>
<dbReference type="AlphaFoldDB" id="A0AAD7J2K2"/>
<evidence type="ECO:0000313" key="1">
    <source>
        <dbReference type="EMBL" id="KAJ7755741.1"/>
    </source>
</evidence>
<proteinExistence type="predicted"/>
<protein>
    <submittedName>
        <fullName evidence="1">Uncharacterized protein</fullName>
    </submittedName>
</protein>